<dbReference type="PANTHER" id="PTHR11626:SF2">
    <property type="entry name" value="SQUALENE SYNTHASE"/>
    <property type="match status" value="1"/>
</dbReference>
<keyword evidence="6" id="KW-0752">Steroid biosynthesis</keyword>
<keyword evidence="6" id="KW-0443">Lipid metabolism</keyword>
<evidence type="ECO:0000313" key="11">
    <source>
        <dbReference type="Proteomes" id="UP000078397"/>
    </source>
</evidence>
<dbReference type="SFLD" id="SFLDS00005">
    <property type="entry name" value="Isoprenoid_Synthase_Type_I"/>
    <property type="match status" value="1"/>
</dbReference>
<name>A0A179FBF1_METCM</name>
<keyword evidence="7" id="KW-0756">Sterol biosynthesis</keyword>
<evidence type="ECO:0000256" key="6">
    <source>
        <dbReference type="ARBA" id="ARBA00022955"/>
    </source>
</evidence>
<accession>A0A179FBF1</accession>
<evidence type="ECO:0000256" key="2">
    <source>
        <dbReference type="ARBA" id="ARBA00006251"/>
    </source>
</evidence>
<dbReference type="GO" id="GO:0051996">
    <property type="term" value="F:squalene synthase [NAD(P)H] activity"/>
    <property type="evidence" value="ECO:0007669"/>
    <property type="project" value="UniProtKB-EC"/>
</dbReference>
<evidence type="ECO:0000256" key="7">
    <source>
        <dbReference type="ARBA" id="ARBA00023011"/>
    </source>
</evidence>
<evidence type="ECO:0000256" key="8">
    <source>
        <dbReference type="ARBA" id="ARBA00023166"/>
    </source>
</evidence>
<keyword evidence="5" id="KW-0808">Transferase</keyword>
<dbReference type="Proteomes" id="UP000078397">
    <property type="component" value="Unassembled WGS sequence"/>
</dbReference>
<keyword evidence="9" id="KW-0753">Steroid metabolism</keyword>
<dbReference type="PROSITE" id="PS01044">
    <property type="entry name" value="SQUALEN_PHYTOEN_SYN_1"/>
    <property type="match status" value="1"/>
</dbReference>
<proteinExistence type="inferred from homology"/>
<comment type="similarity">
    <text evidence="2">Belongs to the phytoene/squalene synthase family.</text>
</comment>
<dbReference type="CDD" id="cd00683">
    <property type="entry name" value="Trans_IPPS_HH"/>
    <property type="match status" value="1"/>
</dbReference>
<dbReference type="PANTHER" id="PTHR11626">
    <property type="entry name" value="FARNESYL-DIPHOSPHATE FARNESYLTRANSFERASE"/>
    <property type="match status" value="1"/>
</dbReference>
<dbReference type="Gene3D" id="1.10.600.10">
    <property type="entry name" value="Farnesyl Diphosphate Synthase"/>
    <property type="match status" value="1"/>
</dbReference>
<comment type="caution">
    <text evidence="10">The sequence shown here is derived from an EMBL/GenBank/DDBJ whole genome shotgun (WGS) entry which is preliminary data.</text>
</comment>
<evidence type="ECO:0000256" key="5">
    <source>
        <dbReference type="ARBA" id="ARBA00022679"/>
    </source>
</evidence>
<dbReference type="FunFam" id="1.10.600.10:FF:000023">
    <property type="entry name" value="Squalene synthase"/>
    <property type="match status" value="1"/>
</dbReference>
<dbReference type="GO" id="GO:0006696">
    <property type="term" value="P:ergosterol biosynthetic process"/>
    <property type="evidence" value="ECO:0007669"/>
    <property type="project" value="TreeGrafter"/>
</dbReference>
<dbReference type="Pfam" id="PF00494">
    <property type="entry name" value="SQS_PSY"/>
    <property type="match status" value="1"/>
</dbReference>
<dbReference type="OrthoDB" id="3886018at2759"/>
<dbReference type="InterPro" id="IPR002060">
    <property type="entry name" value="Squ/phyt_synthse"/>
</dbReference>
<dbReference type="SFLD" id="SFLDG01018">
    <property type="entry name" value="Squalene/Phytoene_Synthase_Lik"/>
    <property type="match status" value="1"/>
</dbReference>
<comment type="cofactor">
    <cofactor evidence="1">
        <name>Mg(2+)</name>
        <dbReference type="ChEBI" id="CHEBI:18420"/>
    </cofactor>
</comment>
<dbReference type="InterPro" id="IPR019845">
    <property type="entry name" value="Squalene/phytoene_synthase_CS"/>
</dbReference>
<dbReference type="InterPro" id="IPR033904">
    <property type="entry name" value="Trans_IPPS_HH"/>
</dbReference>
<evidence type="ECO:0000313" key="10">
    <source>
        <dbReference type="EMBL" id="OAQ62403.1"/>
    </source>
</evidence>
<evidence type="ECO:0000256" key="9">
    <source>
        <dbReference type="ARBA" id="ARBA00023221"/>
    </source>
</evidence>
<dbReference type="KEGG" id="pchm:VFPPC_06969"/>
<evidence type="ECO:0000256" key="1">
    <source>
        <dbReference type="ARBA" id="ARBA00001946"/>
    </source>
</evidence>
<dbReference type="EC" id="2.5.1.21" evidence="3"/>
<dbReference type="RefSeq" id="XP_018140107.1">
    <property type="nucleotide sequence ID" value="XM_018285910.1"/>
</dbReference>
<dbReference type="PROSITE" id="PS01045">
    <property type="entry name" value="SQUALEN_PHYTOEN_SYN_2"/>
    <property type="match status" value="1"/>
</dbReference>
<dbReference type="InterPro" id="IPR008949">
    <property type="entry name" value="Isoprenoid_synthase_dom_sf"/>
</dbReference>
<dbReference type="GO" id="GO:0045338">
    <property type="term" value="P:farnesyl diphosphate metabolic process"/>
    <property type="evidence" value="ECO:0007669"/>
    <property type="project" value="InterPro"/>
</dbReference>
<dbReference type="InterPro" id="IPR044844">
    <property type="entry name" value="Trans_IPPS_euk-type"/>
</dbReference>
<dbReference type="SUPFAM" id="SSF48576">
    <property type="entry name" value="Terpenoid synthases"/>
    <property type="match status" value="1"/>
</dbReference>
<dbReference type="STRING" id="1380566.A0A179FBF1"/>
<dbReference type="GO" id="GO:0005789">
    <property type="term" value="C:endoplasmic reticulum membrane"/>
    <property type="evidence" value="ECO:0007669"/>
    <property type="project" value="TreeGrafter"/>
</dbReference>
<evidence type="ECO:0000256" key="3">
    <source>
        <dbReference type="ARBA" id="ARBA00012373"/>
    </source>
</evidence>
<sequence length="853" mass="96232">MALLAKAAYFASHPYYLGLLMQWHLFHKPSNKAPETETAKTCFKFLDHSSRSFALVINQLHPELRLPICIFYLVLRGLDTIEDDPSIPDDVKESLLRGFSAHLDEDWTFAGNRAEEKDREVLVHFDVVTGEFRKLKGVYQGIIRDITRLMGGGMADYVVGREICTVEEYDHYCWYVAGIVGQGLTQLFIETGFAAETLRNEELYRSMGLMLQKNNIIRDVHEDYLEGRHFWPQQIWGKYVDNFDDLFLMENREQAVMCSSEMILNALRHVPHCMVYLSKIQEKSVFMFCAVAQCMALATLEACFRNGSVFEESVRISRGQVMEVLVSCAEGRVWGICGMYVGRIKGRNGVGDANFGAIRDVCCEIEDVLDSLEEGDGDEDGDGLDSLCCAMGHTLETCPSEVIEEVVKLLDWKDIQTLRLTGKEISTKASQGRLHRTCLSKYVDLTNDALRAFTTALSSLGKVPRVKHLYLVGLVPKKNEPLRQPVGESHLLVEAFNEIAKRSTNGRLESLTLRMAVACSDGTRLLPVEVNDTPDRVKVLIAPRGITIPKNVWSCAAETWKLMLRALAASELRVENINAFNEADMHRCSIPCDHIGTKYGPGLAESVKPLKSLSLSICDRVFHVAEDSRGRAVTFEVDSSDSEDTTTDYHAQAAEEENFVGIAKLIELCPRLEHLNLHYFHMYNKKLNVLTEFRSERILQHVVELDKLPRLTGCTLRGLSARGDDLLDLITRTRPERLSLQTIQLCQGRFAPIIEYCGSDEADMKALLLDTLYEPREGHGGNEMVHFDVDVDRYPAITDVLEAHLASISGGSERLQRDQDTIKLPIPFFVSCPWFIGSPFTVAYRTRQRLEYG</sequence>
<protein>
    <recommendedName>
        <fullName evidence="3">squalene synthase</fullName>
        <ecNumber evidence="3">2.5.1.21</ecNumber>
    </recommendedName>
</protein>
<organism evidence="10 11">
    <name type="scientific">Pochonia chlamydosporia 170</name>
    <dbReference type="NCBI Taxonomy" id="1380566"/>
    <lineage>
        <taxon>Eukaryota</taxon>
        <taxon>Fungi</taxon>
        <taxon>Dikarya</taxon>
        <taxon>Ascomycota</taxon>
        <taxon>Pezizomycotina</taxon>
        <taxon>Sordariomycetes</taxon>
        <taxon>Hypocreomycetidae</taxon>
        <taxon>Hypocreales</taxon>
        <taxon>Clavicipitaceae</taxon>
        <taxon>Pochonia</taxon>
    </lineage>
</organism>
<dbReference type="GeneID" id="28849904"/>
<dbReference type="InterPro" id="IPR006449">
    <property type="entry name" value="Squal_synth-like"/>
</dbReference>
<keyword evidence="11" id="KW-1185">Reference proteome</keyword>
<keyword evidence="4" id="KW-0444">Lipid biosynthesis</keyword>
<gene>
    <name evidence="10" type="ORF">VFPPC_06969</name>
</gene>
<dbReference type="EMBL" id="LSBJ02000007">
    <property type="protein sequence ID" value="OAQ62403.1"/>
    <property type="molecule type" value="Genomic_DNA"/>
</dbReference>
<dbReference type="NCBIfam" id="TIGR01559">
    <property type="entry name" value="squal_synth"/>
    <property type="match status" value="1"/>
</dbReference>
<dbReference type="AlphaFoldDB" id="A0A179FBF1"/>
<keyword evidence="8" id="KW-1207">Sterol metabolism</keyword>
<reference evidence="10 11" key="1">
    <citation type="journal article" date="2016" name="PLoS Pathog.">
        <title>Biosynthesis of antibiotic leucinostatins in bio-control fungus Purpureocillium lilacinum and their inhibition on phytophthora revealed by genome mining.</title>
        <authorList>
            <person name="Wang G."/>
            <person name="Liu Z."/>
            <person name="Lin R."/>
            <person name="Li E."/>
            <person name="Mao Z."/>
            <person name="Ling J."/>
            <person name="Yang Y."/>
            <person name="Yin W.B."/>
            <person name="Xie B."/>
        </authorList>
    </citation>
    <scope>NUCLEOTIDE SEQUENCE [LARGE SCALE GENOMIC DNA]</scope>
    <source>
        <strain evidence="10">170</strain>
    </source>
</reference>
<evidence type="ECO:0000256" key="4">
    <source>
        <dbReference type="ARBA" id="ARBA00022516"/>
    </source>
</evidence>